<dbReference type="InParanoid" id="D1CAL8"/>
<evidence type="ECO:0000259" key="1">
    <source>
        <dbReference type="Pfam" id="PF03551"/>
    </source>
</evidence>
<dbReference type="SUPFAM" id="SSF46785">
    <property type="entry name" value="Winged helix' DNA-binding domain"/>
    <property type="match status" value="1"/>
</dbReference>
<dbReference type="AlphaFoldDB" id="D1CAL8"/>
<dbReference type="InterPro" id="IPR036390">
    <property type="entry name" value="WH_DNA-bd_sf"/>
</dbReference>
<keyword evidence="3" id="KW-1185">Reference proteome</keyword>
<dbReference type="OrthoDB" id="68816at2"/>
<reference evidence="2 3" key="2">
    <citation type="journal article" date="2010" name="Stand. Genomic Sci.">
        <title>Complete genome sequence of Desulfohalobium retbaense type strain (HR(100)).</title>
        <authorList>
            <person name="Spring S."/>
            <person name="Nolan M."/>
            <person name="Lapidus A."/>
            <person name="Glavina Del Rio T."/>
            <person name="Copeland A."/>
            <person name="Tice H."/>
            <person name="Cheng J.F."/>
            <person name="Lucas S."/>
            <person name="Land M."/>
            <person name="Chen F."/>
            <person name="Bruce D."/>
            <person name="Goodwin L."/>
            <person name="Pitluck S."/>
            <person name="Ivanova N."/>
            <person name="Mavromatis K."/>
            <person name="Mikhailova N."/>
            <person name="Pati A."/>
            <person name="Chen A."/>
            <person name="Palaniappan K."/>
            <person name="Hauser L."/>
            <person name="Chang Y.J."/>
            <person name="Jeffries C.D."/>
            <person name="Munk C."/>
            <person name="Kiss H."/>
            <person name="Chain P."/>
            <person name="Han C."/>
            <person name="Brettin T."/>
            <person name="Detter J.C."/>
            <person name="Schuler E."/>
            <person name="Goker M."/>
            <person name="Rohde M."/>
            <person name="Bristow J."/>
            <person name="Eisen J.A."/>
            <person name="Markowitz V."/>
            <person name="Hugenholtz P."/>
            <person name="Kyrpides N.C."/>
            <person name="Klenk H.P."/>
        </authorList>
    </citation>
    <scope>NUCLEOTIDE SEQUENCE [LARGE SCALE GENOMIC DNA]</scope>
    <source>
        <strain evidence="3">ATCC 49802 / DSM 20745 / S 6022</strain>
    </source>
</reference>
<organism evidence="2 3">
    <name type="scientific">Sphaerobacter thermophilus (strain ATCC 49802 / DSM 20745 / KCCM 41009 / NCIMB 13125 / S 6022)</name>
    <dbReference type="NCBI Taxonomy" id="479434"/>
    <lineage>
        <taxon>Bacteria</taxon>
        <taxon>Pseudomonadati</taxon>
        <taxon>Thermomicrobiota</taxon>
        <taxon>Thermomicrobia</taxon>
        <taxon>Sphaerobacterales</taxon>
        <taxon>Sphaerobacterineae</taxon>
        <taxon>Sphaerobacteraceae</taxon>
        <taxon>Sphaerobacter</taxon>
    </lineage>
</organism>
<dbReference type="PANTHER" id="PTHR33169:SF27">
    <property type="entry name" value="TRANSCRIPTIONAL REGULATOR PADR FAMILY PROTEIN"/>
    <property type="match status" value="1"/>
</dbReference>
<evidence type="ECO:0000313" key="2">
    <source>
        <dbReference type="EMBL" id="ACZ40861.1"/>
    </source>
</evidence>
<sequence length="173" mass="19714">MDERELLLLGLLSFQSQHGYQINEFIERNLSRVTSMKKATAYAILDRLARDGYASVHTEQAGNRPPRKVYALTPRGEERFRALLRRSLADPGEATIPGDIGLMFLDQLPRQEVIEGLRKRLDRVETQIAELGQVPRHEHGIGVDLAVEHKLVLLRADRDWLRDVIARLEASPD</sequence>
<dbReference type="InterPro" id="IPR036388">
    <property type="entry name" value="WH-like_DNA-bd_sf"/>
</dbReference>
<name>D1CAL8_SPHTD</name>
<dbReference type="EMBL" id="CP001824">
    <property type="protein sequence ID" value="ACZ40861.1"/>
    <property type="molecule type" value="Genomic_DNA"/>
</dbReference>
<proteinExistence type="predicted"/>
<dbReference type="InterPro" id="IPR052509">
    <property type="entry name" value="Metal_resp_DNA-bind_regulator"/>
</dbReference>
<dbReference type="Proteomes" id="UP000002027">
    <property type="component" value="Chromosome 2"/>
</dbReference>
<dbReference type="KEGG" id="sti:Sthe_3462"/>
<dbReference type="InterPro" id="IPR005149">
    <property type="entry name" value="Tscrpt_reg_PadR_N"/>
</dbReference>
<evidence type="ECO:0000313" key="3">
    <source>
        <dbReference type="Proteomes" id="UP000002027"/>
    </source>
</evidence>
<dbReference type="HOGENOM" id="CLU_089258_4_3_0"/>
<dbReference type="RefSeq" id="WP_012873896.1">
    <property type="nucleotide sequence ID" value="NC_013524.1"/>
</dbReference>
<dbReference type="Pfam" id="PF03551">
    <property type="entry name" value="PadR"/>
    <property type="match status" value="1"/>
</dbReference>
<dbReference type="Gene3D" id="1.10.10.10">
    <property type="entry name" value="Winged helix-like DNA-binding domain superfamily/Winged helix DNA-binding domain"/>
    <property type="match status" value="1"/>
</dbReference>
<dbReference type="STRING" id="479434.Sthe_3462"/>
<reference evidence="3" key="1">
    <citation type="submission" date="2009-11" db="EMBL/GenBank/DDBJ databases">
        <title>The complete chromosome 2 of Sphaerobacter thermophilus DSM 20745.</title>
        <authorList>
            <person name="Lucas S."/>
            <person name="Copeland A."/>
            <person name="Lapidus A."/>
            <person name="Glavina del Rio T."/>
            <person name="Dalin E."/>
            <person name="Tice H."/>
            <person name="Bruce D."/>
            <person name="Goodwin L."/>
            <person name="Pitluck S."/>
            <person name="Kyrpides N."/>
            <person name="Mavromatis K."/>
            <person name="Ivanova N."/>
            <person name="Mikhailova N."/>
            <person name="LaButti K.M."/>
            <person name="Clum A."/>
            <person name="Sun H.I."/>
            <person name="Brettin T."/>
            <person name="Detter J.C."/>
            <person name="Han C."/>
            <person name="Larimer F."/>
            <person name="Land M."/>
            <person name="Hauser L."/>
            <person name="Markowitz V."/>
            <person name="Cheng J.F."/>
            <person name="Hugenholtz P."/>
            <person name="Woyke T."/>
            <person name="Wu D."/>
            <person name="Steenblock K."/>
            <person name="Schneider S."/>
            <person name="Pukall R."/>
            <person name="Goeker M."/>
            <person name="Klenk H.P."/>
            <person name="Eisen J.A."/>
        </authorList>
    </citation>
    <scope>NUCLEOTIDE SEQUENCE [LARGE SCALE GENOMIC DNA]</scope>
    <source>
        <strain evidence="3">ATCC 49802 / DSM 20745 / S 6022</strain>
    </source>
</reference>
<protein>
    <submittedName>
        <fullName evidence="2">Transcriptional regulator, PadR-like family</fullName>
    </submittedName>
</protein>
<accession>D1CAL8</accession>
<dbReference type="PANTHER" id="PTHR33169">
    <property type="entry name" value="PADR-FAMILY TRANSCRIPTIONAL REGULATOR"/>
    <property type="match status" value="1"/>
</dbReference>
<dbReference type="eggNOG" id="COG1695">
    <property type="taxonomic scope" value="Bacteria"/>
</dbReference>
<feature type="domain" description="Transcription regulator PadR N-terminal" evidence="1">
    <location>
        <begin position="8"/>
        <end position="81"/>
    </location>
</feature>
<gene>
    <name evidence="2" type="ordered locus">Sthe_3462</name>
</gene>